<sequence length="90" mass="9212">MVMSRGTAEIQCTDAVTQLLPCEAFLLGGGTTPSAGCCAAVQSLDKIATASQGDRKAYASVSRTLPGLSPLTKAMPSNSLSFVMLTLTSI</sequence>
<accession>A0AAW2WM20</accession>
<evidence type="ECO:0000259" key="1">
    <source>
        <dbReference type="Pfam" id="PF14368"/>
    </source>
</evidence>
<dbReference type="EMBL" id="JACGWN010000007">
    <property type="protein sequence ID" value="KAL0442969.1"/>
    <property type="molecule type" value="Genomic_DNA"/>
</dbReference>
<dbReference type="InterPro" id="IPR016140">
    <property type="entry name" value="Bifunc_inhib/LTP/seed_store"/>
</dbReference>
<dbReference type="SUPFAM" id="SSF47699">
    <property type="entry name" value="Bifunctional inhibitor/lipid-transfer protein/seed storage 2S albumin"/>
    <property type="match status" value="1"/>
</dbReference>
<protein>
    <recommendedName>
        <fullName evidence="1">Bifunctional inhibitor/plant lipid transfer protein/seed storage helical domain-containing protein</fullName>
    </recommendedName>
</protein>
<dbReference type="Pfam" id="PF14368">
    <property type="entry name" value="LTP_2"/>
    <property type="match status" value="1"/>
</dbReference>
<dbReference type="InterPro" id="IPR036312">
    <property type="entry name" value="Bifun_inhib/LTP/seed_sf"/>
</dbReference>
<name>A0AAW2WM20_9LAMI</name>
<feature type="domain" description="Bifunctional inhibitor/plant lipid transfer protein/seed storage helical" evidence="1">
    <location>
        <begin position="7"/>
        <end position="44"/>
    </location>
</feature>
<proteinExistence type="predicted"/>
<evidence type="ECO:0000313" key="2">
    <source>
        <dbReference type="EMBL" id="KAL0442969.1"/>
    </source>
</evidence>
<dbReference type="Gene3D" id="1.10.110.10">
    <property type="entry name" value="Plant lipid-transfer and hydrophobic proteins"/>
    <property type="match status" value="1"/>
</dbReference>
<reference evidence="2" key="2">
    <citation type="journal article" date="2024" name="Plant">
        <title>Genomic evolution and insights into agronomic trait innovations of Sesamum species.</title>
        <authorList>
            <person name="Miao H."/>
            <person name="Wang L."/>
            <person name="Qu L."/>
            <person name="Liu H."/>
            <person name="Sun Y."/>
            <person name="Le M."/>
            <person name="Wang Q."/>
            <person name="Wei S."/>
            <person name="Zheng Y."/>
            <person name="Lin W."/>
            <person name="Duan Y."/>
            <person name="Cao H."/>
            <person name="Xiong S."/>
            <person name="Wang X."/>
            <person name="Wei L."/>
            <person name="Li C."/>
            <person name="Ma Q."/>
            <person name="Ju M."/>
            <person name="Zhao R."/>
            <person name="Li G."/>
            <person name="Mu C."/>
            <person name="Tian Q."/>
            <person name="Mei H."/>
            <person name="Zhang T."/>
            <person name="Gao T."/>
            <person name="Zhang H."/>
        </authorList>
    </citation>
    <scope>NUCLEOTIDE SEQUENCE</scope>
    <source>
        <strain evidence="2">KEN1</strain>
    </source>
</reference>
<reference evidence="2" key="1">
    <citation type="submission" date="2020-06" db="EMBL/GenBank/DDBJ databases">
        <authorList>
            <person name="Li T."/>
            <person name="Hu X."/>
            <person name="Zhang T."/>
            <person name="Song X."/>
            <person name="Zhang H."/>
            <person name="Dai N."/>
            <person name="Sheng W."/>
            <person name="Hou X."/>
            <person name="Wei L."/>
        </authorList>
    </citation>
    <scope>NUCLEOTIDE SEQUENCE</scope>
    <source>
        <strain evidence="2">KEN1</strain>
        <tissue evidence="2">Leaf</tissue>
    </source>
</reference>
<dbReference type="AlphaFoldDB" id="A0AAW2WM20"/>
<gene>
    <name evidence="2" type="ORF">Slati_2019600</name>
</gene>
<organism evidence="2">
    <name type="scientific">Sesamum latifolium</name>
    <dbReference type="NCBI Taxonomy" id="2727402"/>
    <lineage>
        <taxon>Eukaryota</taxon>
        <taxon>Viridiplantae</taxon>
        <taxon>Streptophyta</taxon>
        <taxon>Embryophyta</taxon>
        <taxon>Tracheophyta</taxon>
        <taxon>Spermatophyta</taxon>
        <taxon>Magnoliopsida</taxon>
        <taxon>eudicotyledons</taxon>
        <taxon>Gunneridae</taxon>
        <taxon>Pentapetalae</taxon>
        <taxon>asterids</taxon>
        <taxon>lamiids</taxon>
        <taxon>Lamiales</taxon>
        <taxon>Pedaliaceae</taxon>
        <taxon>Sesamum</taxon>
    </lineage>
</organism>
<comment type="caution">
    <text evidence="2">The sequence shown here is derived from an EMBL/GenBank/DDBJ whole genome shotgun (WGS) entry which is preliminary data.</text>
</comment>